<proteinExistence type="predicted"/>
<dbReference type="Gene3D" id="3.30.200.20">
    <property type="entry name" value="Phosphorylase Kinase, domain 1"/>
    <property type="match status" value="1"/>
</dbReference>
<feature type="transmembrane region" description="Helical" evidence="8">
    <location>
        <begin position="333"/>
        <end position="354"/>
    </location>
</feature>
<evidence type="ECO:0000256" key="8">
    <source>
        <dbReference type="SAM" id="Phobius"/>
    </source>
</evidence>
<keyword evidence="4" id="KW-0418">Kinase</keyword>
<keyword evidence="8" id="KW-0812">Transmembrane</keyword>
<organism evidence="10 11">
    <name type="scientific">Brassica napus</name>
    <name type="common">Rape</name>
    <dbReference type="NCBI Taxonomy" id="3708"/>
    <lineage>
        <taxon>Eukaryota</taxon>
        <taxon>Viridiplantae</taxon>
        <taxon>Streptophyta</taxon>
        <taxon>Embryophyta</taxon>
        <taxon>Tracheophyta</taxon>
        <taxon>Spermatophyta</taxon>
        <taxon>Magnoliopsida</taxon>
        <taxon>eudicotyledons</taxon>
        <taxon>Gunneridae</taxon>
        <taxon>Pentapetalae</taxon>
        <taxon>rosids</taxon>
        <taxon>malvids</taxon>
        <taxon>Brassicales</taxon>
        <taxon>Brassicaceae</taxon>
        <taxon>Brassiceae</taxon>
        <taxon>Brassica</taxon>
    </lineage>
</organism>
<keyword evidence="3 6" id="KW-0547">Nucleotide-binding</keyword>
<dbReference type="PANTHER" id="PTHR47989">
    <property type="entry name" value="OS01G0750732 PROTEIN"/>
    <property type="match status" value="1"/>
</dbReference>
<dbReference type="PROSITE" id="PS50011">
    <property type="entry name" value="PROTEIN_KINASE_DOM"/>
    <property type="match status" value="1"/>
</dbReference>
<name>A0ABQ8BY69_BRANA</name>
<evidence type="ECO:0000256" key="5">
    <source>
        <dbReference type="ARBA" id="ARBA00022840"/>
    </source>
</evidence>
<evidence type="ECO:0000256" key="2">
    <source>
        <dbReference type="ARBA" id="ARBA00022679"/>
    </source>
</evidence>
<dbReference type="CDD" id="cd14066">
    <property type="entry name" value="STKc_IRAK"/>
    <property type="match status" value="1"/>
</dbReference>
<keyword evidence="8" id="KW-1133">Transmembrane helix</keyword>
<dbReference type="SUPFAM" id="SSF56112">
    <property type="entry name" value="Protein kinase-like (PK-like)"/>
    <property type="match status" value="1"/>
</dbReference>
<evidence type="ECO:0000313" key="11">
    <source>
        <dbReference type="Proteomes" id="UP000824890"/>
    </source>
</evidence>
<evidence type="ECO:0000313" key="10">
    <source>
        <dbReference type="EMBL" id="KAH0909323.1"/>
    </source>
</evidence>
<keyword evidence="8" id="KW-0472">Membrane</keyword>
<evidence type="ECO:0000256" key="6">
    <source>
        <dbReference type="PROSITE-ProRule" id="PRU10141"/>
    </source>
</evidence>
<evidence type="ECO:0000256" key="1">
    <source>
        <dbReference type="ARBA" id="ARBA00022527"/>
    </source>
</evidence>
<dbReference type="PANTHER" id="PTHR47989:SF28">
    <property type="entry name" value="PROTEIN KINASE DOMAIN-CONTAINING PROTEIN"/>
    <property type="match status" value="1"/>
</dbReference>
<gene>
    <name evidence="10" type="ORF">HID58_032644</name>
</gene>
<evidence type="ECO:0000256" key="7">
    <source>
        <dbReference type="SAM" id="MobiDB-lite"/>
    </source>
</evidence>
<dbReference type="Proteomes" id="UP000824890">
    <property type="component" value="Unassembled WGS sequence"/>
</dbReference>
<feature type="binding site" evidence="6">
    <location>
        <position position="451"/>
    </location>
    <ligand>
        <name>ATP</name>
        <dbReference type="ChEBI" id="CHEBI:30616"/>
    </ligand>
</feature>
<keyword evidence="2" id="KW-0808">Transferase</keyword>
<evidence type="ECO:0000259" key="9">
    <source>
        <dbReference type="PROSITE" id="PS50011"/>
    </source>
</evidence>
<evidence type="ECO:0000256" key="4">
    <source>
        <dbReference type="ARBA" id="ARBA00022777"/>
    </source>
</evidence>
<feature type="domain" description="Protein kinase" evidence="9">
    <location>
        <begin position="423"/>
        <end position="693"/>
    </location>
</feature>
<dbReference type="InterPro" id="IPR017441">
    <property type="entry name" value="Protein_kinase_ATP_BS"/>
</dbReference>
<dbReference type="InterPro" id="IPR001245">
    <property type="entry name" value="Ser-Thr/Tyr_kinase_cat_dom"/>
</dbReference>
<reference evidence="10 11" key="1">
    <citation type="submission" date="2021-05" db="EMBL/GenBank/DDBJ databases">
        <title>Genome Assembly of Synthetic Allotetraploid Brassica napus Reveals Homoeologous Exchanges between Subgenomes.</title>
        <authorList>
            <person name="Davis J.T."/>
        </authorList>
    </citation>
    <scope>NUCLEOTIDE SEQUENCE [LARGE SCALE GENOMIC DNA]</scope>
    <source>
        <strain evidence="11">cv. Da-Ae</strain>
        <tissue evidence="10">Seedling</tissue>
    </source>
</reference>
<dbReference type="InterPro" id="IPR000719">
    <property type="entry name" value="Prot_kinase_dom"/>
</dbReference>
<dbReference type="InterPro" id="IPR057597">
    <property type="entry name" value="ALE2_N"/>
</dbReference>
<dbReference type="InterPro" id="IPR008271">
    <property type="entry name" value="Ser/Thr_kinase_AS"/>
</dbReference>
<dbReference type="EMBL" id="JAGKQM010000009">
    <property type="protein sequence ID" value="KAH0909323.1"/>
    <property type="molecule type" value="Genomic_DNA"/>
</dbReference>
<feature type="transmembrane region" description="Helical" evidence="8">
    <location>
        <begin position="59"/>
        <end position="83"/>
    </location>
</feature>
<dbReference type="PROSITE" id="PS00108">
    <property type="entry name" value="PROTEIN_KINASE_ST"/>
    <property type="match status" value="1"/>
</dbReference>
<dbReference type="Gene3D" id="1.10.510.10">
    <property type="entry name" value="Transferase(Phosphotransferase) domain 1"/>
    <property type="match status" value="1"/>
</dbReference>
<dbReference type="Pfam" id="PF07714">
    <property type="entry name" value="PK_Tyr_Ser-Thr"/>
    <property type="match status" value="1"/>
</dbReference>
<keyword evidence="1" id="KW-0723">Serine/threonine-protein kinase</keyword>
<comment type="caution">
    <text evidence="10">The sequence shown here is derived from an EMBL/GenBank/DDBJ whole genome shotgun (WGS) entry which is preliminary data.</text>
</comment>
<evidence type="ECO:0000256" key="3">
    <source>
        <dbReference type="ARBA" id="ARBA00022741"/>
    </source>
</evidence>
<keyword evidence="5 6" id="KW-0067">ATP-binding</keyword>
<sequence length="816" mass="89725">MLLPWPEKKLSFLVSFSIPTLNVQLRSALCEEDLEPHLWARRFGVSVGGFRVSVKMRNFAMMLLLLLVHSLASFPLCFAARLFPMSLPFTRSKSHQIHFFHPRSNPSLAPAPSPALLPNQRHRGHHHHRRWHLRRNVTAVPPSSHDCQQTCVEPLTPTPFGSPCGCVFPMKVQLLLSVAPISIFPAISELEIEVAAGTYLEQSQVKIMGASADSENQGKTVVDINLVPLGDKFDKTTATLIYQRFRHKKVPLNESVFGDYEVTHISYPGKLIFLWNKSFFTLSIMFELVNFASGTPSSPYGDIVEGIPSASAGGLPVTAIFANKSQGIGFRTIAIIVLSGFVLALVLAGAMFIVRKWNDVGRSSTAVGPALPPSVNKRLGAGSMFSSSARSSGSESLMSSMATCALSVKTFTLSELEKATDNFSAKKVLGEGGFGRVYHGSMGDGTEVAVKLLTRDNQNRDREFIAEVEMLSRLHHRNLVKLIGICIEGRTRCLVYELVHNGSIESHLHEGTLDWDARLKIALGAARGLAYLHEDSNPRVIHRDFKASNVLLEDDFTPKVSDFGLAREATEGSQHVSTRVMGTFGYVAPEYAMTGHLLVKSDVYSYGVVLLELLTGRKPVDMSQPSGEENLVTWARPLLANREGLEQLVDPTLAGTYDFDDMAKVAAIASMCVHQEVSHRPFMGEVVQALKLIYNDADETCGGDYCSQKESSVPDSADFKGDLAPSDSSWWNLTPRLRYGQGSSFITMDYSSGPLEEMENRPHSASSIPRGGMFLPNRSGPLRPVRSRRDFFRLRGSMSEHGGPSSSRHLWSGNGD</sequence>
<protein>
    <recommendedName>
        <fullName evidence="9">Protein kinase domain-containing protein</fullName>
    </recommendedName>
</protein>
<dbReference type="PROSITE" id="PS00107">
    <property type="entry name" value="PROTEIN_KINASE_ATP"/>
    <property type="match status" value="1"/>
</dbReference>
<dbReference type="Pfam" id="PF23180">
    <property type="entry name" value="ALE2_N"/>
    <property type="match status" value="1"/>
</dbReference>
<feature type="region of interest" description="Disordered" evidence="7">
    <location>
        <begin position="755"/>
        <end position="816"/>
    </location>
</feature>
<keyword evidence="11" id="KW-1185">Reference proteome</keyword>
<accession>A0ABQ8BY69</accession>
<dbReference type="InterPro" id="IPR011009">
    <property type="entry name" value="Kinase-like_dom_sf"/>
</dbReference>